<dbReference type="Pfam" id="PF13439">
    <property type="entry name" value="Glyco_transf_4"/>
    <property type="match status" value="1"/>
</dbReference>
<evidence type="ECO:0000313" key="5">
    <source>
        <dbReference type="EMBL" id="EGV30638.1"/>
    </source>
</evidence>
<evidence type="ECO:0000259" key="3">
    <source>
        <dbReference type="Pfam" id="PF00534"/>
    </source>
</evidence>
<dbReference type="SUPFAM" id="SSF53756">
    <property type="entry name" value="UDP-Glycosyltransferase/glycogen phosphorylase"/>
    <property type="match status" value="1"/>
</dbReference>
<dbReference type="PANTHER" id="PTHR12526:SF510">
    <property type="entry name" value="D-INOSITOL 3-PHOSPHATE GLYCOSYLTRANSFERASE"/>
    <property type="match status" value="1"/>
</dbReference>
<evidence type="ECO:0000313" key="6">
    <source>
        <dbReference type="Proteomes" id="UP000004200"/>
    </source>
</evidence>
<organism evidence="5 6">
    <name type="scientific">Thiorhodococcus drewsii AZ1</name>
    <dbReference type="NCBI Taxonomy" id="765913"/>
    <lineage>
        <taxon>Bacteria</taxon>
        <taxon>Pseudomonadati</taxon>
        <taxon>Pseudomonadota</taxon>
        <taxon>Gammaproteobacteria</taxon>
        <taxon>Chromatiales</taxon>
        <taxon>Chromatiaceae</taxon>
        <taxon>Thiorhodococcus</taxon>
    </lineage>
</organism>
<feature type="domain" description="Glycosyl transferase family 1" evidence="3">
    <location>
        <begin position="164"/>
        <end position="324"/>
    </location>
</feature>
<dbReference type="GO" id="GO:0016757">
    <property type="term" value="F:glycosyltransferase activity"/>
    <property type="evidence" value="ECO:0007669"/>
    <property type="project" value="UniProtKB-KW"/>
</dbReference>
<dbReference type="AlphaFoldDB" id="G2E2T4"/>
<dbReference type="Proteomes" id="UP000004200">
    <property type="component" value="Unassembled WGS sequence"/>
</dbReference>
<dbReference type="Gene3D" id="3.40.50.2000">
    <property type="entry name" value="Glycogen Phosphorylase B"/>
    <property type="match status" value="2"/>
</dbReference>
<dbReference type="PANTHER" id="PTHR12526">
    <property type="entry name" value="GLYCOSYLTRANSFERASE"/>
    <property type="match status" value="1"/>
</dbReference>
<dbReference type="Pfam" id="PF00534">
    <property type="entry name" value="Glycos_transf_1"/>
    <property type="match status" value="1"/>
</dbReference>
<feature type="domain" description="Glycosyltransferase subfamily 4-like N-terminal" evidence="4">
    <location>
        <begin position="88"/>
        <end position="160"/>
    </location>
</feature>
<dbReference type="EMBL" id="AFWT01000017">
    <property type="protein sequence ID" value="EGV30638.1"/>
    <property type="molecule type" value="Genomic_DNA"/>
</dbReference>
<evidence type="ECO:0000259" key="4">
    <source>
        <dbReference type="Pfam" id="PF13439"/>
    </source>
</evidence>
<dbReference type="PATRIC" id="fig|765913.3.peg.2650"/>
<protein>
    <submittedName>
        <fullName evidence="5">Glycosyl transferase group 1</fullName>
    </submittedName>
</protein>
<reference evidence="5 6" key="1">
    <citation type="submission" date="2011-06" db="EMBL/GenBank/DDBJ databases">
        <title>The draft genome of Thiorhodococcus drewsii AZ1.</title>
        <authorList>
            <consortium name="US DOE Joint Genome Institute (JGI-PGF)"/>
            <person name="Lucas S."/>
            <person name="Han J."/>
            <person name="Lapidus A."/>
            <person name="Cheng J.-F."/>
            <person name="Goodwin L."/>
            <person name="Pitluck S."/>
            <person name="Peters L."/>
            <person name="Land M.L."/>
            <person name="Hauser L."/>
            <person name="Vogl K."/>
            <person name="Liu Z."/>
            <person name="Imhoff J."/>
            <person name="Thiel V."/>
            <person name="Frigaard N.-U."/>
            <person name="Bryant D.A."/>
            <person name="Woyke T.J."/>
        </authorList>
    </citation>
    <scope>NUCLEOTIDE SEQUENCE [LARGE SCALE GENOMIC DNA]</scope>
    <source>
        <strain evidence="5 6">AZ1</strain>
    </source>
</reference>
<keyword evidence="2 5" id="KW-0808">Transferase</keyword>
<evidence type="ECO:0000256" key="1">
    <source>
        <dbReference type="ARBA" id="ARBA00022676"/>
    </source>
</evidence>
<gene>
    <name evidence="5" type="ORF">ThidrDRAFT_2597</name>
</gene>
<sequence>MNRTLWFLIPGDPDTPTGGYVYDRRIAAGLVESGWRIEQRRLDASFPQPSRAALEHARQMLAEIPDEALVLIDGLALGAMPFLVRDECRRLRLVALVHHPLADETGLAPTQRAELEDSEPRALAAVRGTIVTSRFTAVRLRHYGVPVERLRVVEPGVDPSPRTQGIGGNPLSLICVATITERKGHDILLEALAGLRDLPWRLSCIGDLDRDPVWSARILEQCERLGLTDRVRFTGVLSLQILEQHYQSADLAVLATRFEGYGMAVTEAVAYGLPMVLTSGGAAAETLPDGAGILVPVDDVAALRQALRSLLSDPEKRARLAETAWRAALTLPSWSQAVRAFSAVLDDVGTLPAPLDPASIHV</sequence>
<dbReference type="InterPro" id="IPR001296">
    <property type="entry name" value="Glyco_trans_1"/>
</dbReference>
<dbReference type="RefSeq" id="WP_007041310.1">
    <property type="nucleotide sequence ID" value="NZ_AFWT01000017.1"/>
</dbReference>
<dbReference type="eggNOG" id="COG0438">
    <property type="taxonomic scope" value="Bacteria"/>
</dbReference>
<dbReference type="InterPro" id="IPR028098">
    <property type="entry name" value="Glyco_trans_4-like_N"/>
</dbReference>
<dbReference type="OrthoDB" id="4611853at2"/>
<dbReference type="CDD" id="cd03801">
    <property type="entry name" value="GT4_PimA-like"/>
    <property type="match status" value="1"/>
</dbReference>
<comment type="caution">
    <text evidence="5">The sequence shown here is derived from an EMBL/GenBank/DDBJ whole genome shotgun (WGS) entry which is preliminary data.</text>
</comment>
<keyword evidence="6" id="KW-1185">Reference proteome</keyword>
<accession>G2E2T4</accession>
<evidence type="ECO:0000256" key="2">
    <source>
        <dbReference type="ARBA" id="ARBA00022679"/>
    </source>
</evidence>
<keyword evidence="1" id="KW-0328">Glycosyltransferase</keyword>
<name>G2E2T4_9GAMM</name>
<proteinExistence type="predicted"/>
<dbReference type="GO" id="GO:1901135">
    <property type="term" value="P:carbohydrate derivative metabolic process"/>
    <property type="evidence" value="ECO:0007669"/>
    <property type="project" value="UniProtKB-ARBA"/>
</dbReference>
<dbReference type="STRING" id="765913.ThidrDRAFT_2597"/>